<comment type="caution">
    <text evidence="3">The sequence shown here is derived from an EMBL/GenBank/DDBJ whole genome shotgun (WGS) entry which is preliminary data.</text>
</comment>
<feature type="region of interest" description="Disordered" evidence="1">
    <location>
        <begin position="36"/>
        <end position="56"/>
    </location>
</feature>
<sequence length="204" mass="23468">MEWTEVVSQALPALAAIFGGLVTGGVQYINRNGDRKHERQLKKDEHAQEERRTSQERAYANIERQEEAVKRFLHMLREQQAAIAETRLTVRENRADEEYPTFEERLKEEQIVGEVAYIGRRKVIQAWDMLELVATDGSLKEVSATIGKALREDNRYSDTDIFPAADLGSHYPEPQFEDLLSDLREATARMHLPNNVVNRESKDT</sequence>
<protein>
    <submittedName>
        <fullName evidence="3">Uncharacterized protein</fullName>
    </submittedName>
</protein>
<dbReference type="EMBL" id="JACSPR010000002">
    <property type="protein sequence ID" value="MBD8029554.1"/>
    <property type="molecule type" value="Genomic_DNA"/>
</dbReference>
<dbReference type="Proteomes" id="UP000650224">
    <property type="component" value="Unassembled WGS sequence"/>
</dbReference>
<dbReference type="AlphaFoldDB" id="A0A8I0LFD1"/>
<feature type="transmembrane region" description="Helical" evidence="2">
    <location>
        <begin position="6"/>
        <end position="29"/>
    </location>
</feature>
<organism evidence="3 4">
    <name type="scientific">Corynebacterium gallinarum</name>
    <dbReference type="NCBI Taxonomy" id="2762214"/>
    <lineage>
        <taxon>Bacteria</taxon>
        <taxon>Bacillati</taxon>
        <taxon>Actinomycetota</taxon>
        <taxon>Actinomycetes</taxon>
        <taxon>Mycobacteriales</taxon>
        <taxon>Corynebacteriaceae</taxon>
        <taxon>Corynebacterium</taxon>
    </lineage>
</organism>
<evidence type="ECO:0000256" key="1">
    <source>
        <dbReference type="SAM" id="MobiDB-lite"/>
    </source>
</evidence>
<accession>A0A8I0LFD1</accession>
<keyword evidence="4" id="KW-1185">Reference proteome</keyword>
<evidence type="ECO:0000313" key="3">
    <source>
        <dbReference type="EMBL" id="MBD8029554.1"/>
    </source>
</evidence>
<proteinExistence type="predicted"/>
<gene>
    <name evidence="3" type="ORF">H9627_04285</name>
</gene>
<keyword evidence="2" id="KW-1133">Transmembrane helix</keyword>
<dbReference type="RefSeq" id="WP_191732770.1">
    <property type="nucleotide sequence ID" value="NZ_JACSPR010000002.1"/>
</dbReference>
<keyword evidence="2" id="KW-0812">Transmembrane</keyword>
<evidence type="ECO:0000256" key="2">
    <source>
        <dbReference type="SAM" id="Phobius"/>
    </source>
</evidence>
<feature type="compositionally biased region" description="Basic and acidic residues" evidence="1">
    <location>
        <begin position="36"/>
        <end position="55"/>
    </location>
</feature>
<name>A0A8I0LFD1_9CORY</name>
<evidence type="ECO:0000313" key="4">
    <source>
        <dbReference type="Proteomes" id="UP000650224"/>
    </source>
</evidence>
<keyword evidence="2" id="KW-0472">Membrane</keyword>
<reference evidence="3 4" key="1">
    <citation type="submission" date="2020-08" db="EMBL/GenBank/DDBJ databases">
        <title>A Genomic Blueprint of the Chicken Gut Microbiome.</title>
        <authorList>
            <person name="Gilroy R."/>
            <person name="Ravi A."/>
            <person name="Getino M."/>
            <person name="Pursley I."/>
            <person name="Horton D.L."/>
            <person name="Alikhan N.-F."/>
            <person name="Baker D."/>
            <person name="Gharbi K."/>
            <person name="Hall N."/>
            <person name="Watson M."/>
            <person name="Adriaenssens E.M."/>
            <person name="Foster-Nyarko E."/>
            <person name="Jarju S."/>
            <person name="Secka A."/>
            <person name="Antonio M."/>
            <person name="Oren A."/>
            <person name="Chaudhuri R."/>
            <person name="La Ragione R.M."/>
            <person name="Hildebrand F."/>
            <person name="Pallen M.J."/>
        </authorList>
    </citation>
    <scope>NUCLEOTIDE SEQUENCE [LARGE SCALE GENOMIC DNA]</scope>
    <source>
        <strain evidence="3 4">Sa1YVA5</strain>
    </source>
</reference>